<dbReference type="GeneID" id="22575996"/>
<dbReference type="eggNOG" id="ENOG502SKGE">
    <property type="taxonomic scope" value="Eukaryota"/>
</dbReference>
<dbReference type="OrthoDB" id="264118at2759"/>
<dbReference type="KEGG" id="lpan:LPMP_260930"/>
<proteinExistence type="predicted"/>
<feature type="region of interest" description="Disordered" evidence="1">
    <location>
        <begin position="1207"/>
        <end position="1237"/>
    </location>
</feature>
<gene>
    <name evidence="2" type="ORF">LPMP_260930</name>
</gene>
<sequence length="1742" mass="188956">MAIHLVRRHSRFLCRARSPPCMVMGSYRRIATTTSSGTRSPLSSQRRLGFVSWSYSDTSGRHHKSLATVYALLEERLPVAPLFPNDALDTLLFLLPADAHHSGVVDHLVRIVSGNVCCTDLSLCLAVMERLLTPQLPRWLPGSAAAAENSSDIDDSPSVNANDAAVLMALVPLAPVLSRCVVVHVRLRLVESGSNTDLLCSLHDRQTPHAHPLRRGAPHDSRTGDDSRSSFLLRGAAVLLSFTAQRQHWDCSDCERSAVMDSCTKQYLKRRESRDRWHACSLIAVAYPVVQYFYSSRSQANERKALAARTDISTSFPAAAAVVLQPSLSSCCATPGGRCASDSSCWSTVRSLGQQCWWWSTVVCRATPAIPSAAVRAFAAYSLVEVLHKLHRALGQCVVPREPSLLWACSKHPPPLLSLETLRPCLAMLEWLLVNSVPILRDESDADASWLSPAYSKESAQSSQPSAWTTELRHGWRHLGGDFAYLSATALKRMANDPGAVSDVCGGRAAAVGAPGESTSAARLAASPPPRLSSTGVCSRSHLVRAMANVGYRLALQWTAVVTPLVTAVAVSKLVKGTLDGQFRLNPLQQLGPLDKHQHQELSRTPPACELEVVLRLLRAITFLRPVLSSTVSTMNSGLPAAAGVVFVEEATWCKLACIVNLVRCCSAGREENNDCLHGALSAVTAMHEHQKFVQLHEQRLLHCGLVHTLACAASSTLETASCVSGDAIVNQYAAGAGHAGPYPQPPAHVPLHALPNASIEFLSALLKCWRTWTMDWPLQLYATWLQGLACAAPAVASSVGAGVEGADVRDSSGGTSLTIGDAAAHVWSSMAVPHFPLLDTTDARFVQQCRSMQHRLSSHLTEAWAAAMDVRHDRDPLDLCACWYAFSAASRPPRCPSAAGVSLTTRGGALPSTRCTSSQLSQQCSYVCQRPREDGLREQLSLIAATSEDRFCCMCERWFKQLRDLPNPRVMSAILQSREQRPMTLDQVSVEHPKRDLLRLGWCPMCFPAILSHVALRVLYRSRPEGPAGATSATLDDNGVAAELPRISDSFVALIRSAALTPATEELTAFQLSVVSRYVDWCEAAGVHIGWCACAVQAHRTVVSAGASDVSCIAVDTLVESPTNVGGMPWWVLTVEGLAVKGCLQDSVKVDTILFLWEHGVGAATAAAAAAAAAGVEPPRFFESHHHHHSECASAIRPLMPPRLGTLGNSAVEDSSEGSPSELGLGTPGAPPEATAEFDKEVDGCDDFSSEHWSLRRSIVEWGHRYALRLVLFEVVEGQWHRSRGAALARRSRQREAGQVLCDARHQRCRTLLEVREDEDARTADGARVVDYATSACRSAVLGLGIPPGFVWNSEAYQPLLQLVAESAVRMVEEIAAEVLAVAWATVAHSETNDSKSTTDEPEIERPPAVGAIVPNLVNAKHPEQWTERLTAHLWRELRRSPAQVTIAQPSCTFPGAHCTGLHGGYHRSLPTAATHYAFCQHTQPRGLASSDAVACLEQLLCDLGLVEASERHLACHTPCGTMSTAEVAEESHALIASLLLSPELVCTSSMVVYFASAVLWPRCWASLLKTTSAGVHHNGTGMPGSLEGEEDVATQLDALVAFRVILRCVERMQRLVRELGEYLCCVFVPAVRTGHCVAWLTATPVEAICRMLSSSASCSAASLTTHPESTVTAKHNRRDADKLRRHFRFSSATVRTFEVLCLGRCGDERRAPRVWQQWTHELVCTDGMLREHPLIRSPSR</sequence>
<protein>
    <submittedName>
        <fullName evidence="2">Uncharacterized protein</fullName>
    </submittedName>
</protein>
<organism evidence="2 3">
    <name type="scientific">Leishmania panamensis</name>
    <dbReference type="NCBI Taxonomy" id="5679"/>
    <lineage>
        <taxon>Eukaryota</taxon>
        <taxon>Discoba</taxon>
        <taxon>Euglenozoa</taxon>
        <taxon>Kinetoplastea</taxon>
        <taxon>Metakinetoplastina</taxon>
        <taxon>Trypanosomatida</taxon>
        <taxon>Trypanosomatidae</taxon>
        <taxon>Leishmaniinae</taxon>
        <taxon>Leishmania</taxon>
        <taxon>Leishmania guyanensis species complex</taxon>
    </lineage>
</organism>
<dbReference type="VEuPathDB" id="TriTrypDB:LPMP_260930"/>
<feature type="region of interest" description="Disordered" evidence="1">
    <location>
        <begin position="208"/>
        <end position="228"/>
    </location>
</feature>
<evidence type="ECO:0000313" key="3">
    <source>
        <dbReference type="Proteomes" id="UP000063063"/>
    </source>
</evidence>
<evidence type="ECO:0000313" key="2">
    <source>
        <dbReference type="EMBL" id="AIN99207.1"/>
    </source>
</evidence>
<name>A0A088RSX2_LEIPA</name>
<feature type="compositionally biased region" description="Basic and acidic residues" evidence="1">
    <location>
        <begin position="217"/>
        <end position="228"/>
    </location>
</feature>
<accession>A0A088RSX2</accession>
<dbReference type="Proteomes" id="UP000063063">
    <property type="component" value="Chromosome 26"/>
</dbReference>
<dbReference type="EMBL" id="CP009395">
    <property type="protein sequence ID" value="AIN99207.1"/>
    <property type="molecule type" value="Genomic_DNA"/>
</dbReference>
<evidence type="ECO:0000256" key="1">
    <source>
        <dbReference type="SAM" id="MobiDB-lite"/>
    </source>
</evidence>
<keyword evidence="3" id="KW-1185">Reference proteome</keyword>
<dbReference type="RefSeq" id="XP_010699914.1">
    <property type="nucleotide sequence ID" value="XM_010701612.1"/>
</dbReference>
<reference evidence="2 3" key="1">
    <citation type="journal article" date="2015" name="Sci. Rep.">
        <title>The genome of Leishmania panamensis: insights into genomics of the L. (Viannia) subgenus.</title>
        <authorList>
            <person name="Llanes A."/>
            <person name="Restrepo C.M."/>
            <person name="Vecchio G.D."/>
            <person name="Anguizola F.J."/>
            <person name="Lleonart R."/>
        </authorList>
    </citation>
    <scope>NUCLEOTIDE SEQUENCE [LARGE SCALE GENOMIC DNA]</scope>
    <source>
        <strain evidence="2 3">MHOM/PA/94/PSC-1</strain>
    </source>
</reference>
<dbReference type="VEuPathDB" id="TriTrypDB:LPAL13_260014000"/>